<name>A0A1M5YLI7_9FIRM</name>
<proteinExistence type="inferred from homology"/>
<dbReference type="Gene3D" id="3.90.1720.10">
    <property type="entry name" value="endopeptidase domain like (from Nostoc punctiforme)"/>
    <property type="match status" value="1"/>
</dbReference>
<dbReference type="RefSeq" id="WP_073079755.1">
    <property type="nucleotide sequence ID" value="NZ_FQXV01000009.1"/>
</dbReference>
<gene>
    <name evidence="8" type="ORF">SAMN02745823_02629</name>
</gene>
<keyword evidence="3" id="KW-0378">Hydrolase</keyword>
<dbReference type="InterPro" id="IPR000064">
    <property type="entry name" value="NLP_P60_dom"/>
</dbReference>
<dbReference type="AlphaFoldDB" id="A0A1M5YLI7"/>
<evidence type="ECO:0000256" key="1">
    <source>
        <dbReference type="ARBA" id="ARBA00007074"/>
    </source>
</evidence>
<evidence type="ECO:0000256" key="3">
    <source>
        <dbReference type="ARBA" id="ARBA00022801"/>
    </source>
</evidence>
<evidence type="ECO:0000259" key="7">
    <source>
        <dbReference type="PROSITE" id="PS51935"/>
    </source>
</evidence>
<evidence type="ECO:0000256" key="5">
    <source>
        <dbReference type="SAM" id="SignalP"/>
    </source>
</evidence>
<feature type="chain" id="PRO_5012025306" evidence="5">
    <location>
        <begin position="31"/>
        <end position="299"/>
    </location>
</feature>
<dbReference type="PANTHER" id="PTHR47053:SF1">
    <property type="entry name" value="MUREIN DD-ENDOPEPTIDASE MEPH-RELATED"/>
    <property type="match status" value="1"/>
</dbReference>
<sequence length="299" mass="30930">MKGFKKLLITILAISAISSAVLIGASAASAAQGAGTVSCAALNVRTEASTSGSIAATLHSGDTVVILDKTGSWYHISSGGTAGYVSSMYIKDVETTKDFTAAGKVDGSDIRMRSTPSTSGTVLGTYTAGTIMSVAGISDGWYKVSYNGQTGYVRSDYLTLTDASAVAVSVAAVSAGQQIADYARQFAGYRYVYGASSPKVGFDCSGLTYYVFNQFGYSISRTASQQYRNNGTSVSKADLQPGDLVFFSSNGGASVTHVGLYIGGGSFVNASTEKTGVIISSLSSAWYTKTWYGAKRIAG</sequence>
<dbReference type="PROSITE" id="PS51935">
    <property type="entry name" value="NLPC_P60"/>
    <property type="match status" value="1"/>
</dbReference>
<reference evidence="8 9" key="1">
    <citation type="submission" date="2016-11" db="EMBL/GenBank/DDBJ databases">
        <authorList>
            <person name="Jaros S."/>
            <person name="Januszkiewicz K."/>
            <person name="Wedrychowicz H."/>
        </authorList>
    </citation>
    <scope>NUCLEOTIDE SEQUENCE [LARGE SCALE GENOMIC DNA]</scope>
    <source>
        <strain evidence="8 9">DSM 10068</strain>
    </source>
</reference>
<keyword evidence="5" id="KW-0732">Signal</keyword>
<feature type="domain" description="NlpC/P60" evidence="7">
    <location>
        <begin position="173"/>
        <end position="298"/>
    </location>
</feature>
<keyword evidence="2" id="KW-0645">Protease</keyword>
<dbReference type="Gene3D" id="2.30.30.40">
    <property type="entry name" value="SH3 Domains"/>
    <property type="match status" value="2"/>
</dbReference>
<dbReference type="OrthoDB" id="9808890at2"/>
<dbReference type="Pfam" id="PF08239">
    <property type="entry name" value="SH3_3"/>
    <property type="match status" value="2"/>
</dbReference>
<dbReference type="EMBL" id="FQXV01000009">
    <property type="protein sequence ID" value="SHI12872.1"/>
    <property type="molecule type" value="Genomic_DNA"/>
</dbReference>
<dbReference type="InterPro" id="IPR051202">
    <property type="entry name" value="Peptidase_C40"/>
</dbReference>
<organism evidence="8 9">
    <name type="scientific">Sporobacter termitidis DSM 10068</name>
    <dbReference type="NCBI Taxonomy" id="1123282"/>
    <lineage>
        <taxon>Bacteria</taxon>
        <taxon>Bacillati</taxon>
        <taxon>Bacillota</taxon>
        <taxon>Clostridia</taxon>
        <taxon>Eubacteriales</taxon>
        <taxon>Oscillospiraceae</taxon>
        <taxon>Sporobacter</taxon>
    </lineage>
</organism>
<evidence type="ECO:0000256" key="2">
    <source>
        <dbReference type="ARBA" id="ARBA00022670"/>
    </source>
</evidence>
<dbReference type="InterPro" id="IPR003646">
    <property type="entry name" value="SH3-like_bac-type"/>
</dbReference>
<dbReference type="SUPFAM" id="SSF50044">
    <property type="entry name" value="SH3-domain"/>
    <property type="match status" value="1"/>
</dbReference>
<dbReference type="Pfam" id="PF00877">
    <property type="entry name" value="NLPC_P60"/>
    <property type="match status" value="1"/>
</dbReference>
<dbReference type="GO" id="GO:0008234">
    <property type="term" value="F:cysteine-type peptidase activity"/>
    <property type="evidence" value="ECO:0007669"/>
    <property type="project" value="UniProtKB-KW"/>
</dbReference>
<dbReference type="PANTHER" id="PTHR47053">
    <property type="entry name" value="MUREIN DD-ENDOPEPTIDASE MEPH-RELATED"/>
    <property type="match status" value="1"/>
</dbReference>
<dbReference type="SMART" id="SM00287">
    <property type="entry name" value="SH3b"/>
    <property type="match status" value="2"/>
</dbReference>
<dbReference type="Proteomes" id="UP000183995">
    <property type="component" value="Unassembled WGS sequence"/>
</dbReference>
<comment type="similarity">
    <text evidence="1">Belongs to the peptidase C40 family.</text>
</comment>
<dbReference type="PROSITE" id="PS51781">
    <property type="entry name" value="SH3B"/>
    <property type="match status" value="2"/>
</dbReference>
<protein>
    <submittedName>
        <fullName evidence="8">SH3 domain-containing protein</fullName>
    </submittedName>
</protein>
<evidence type="ECO:0000313" key="8">
    <source>
        <dbReference type="EMBL" id="SHI12872.1"/>
    </source>
</evidence>
<feature type="domain" description="SH3b" evidence="6">
    <location>
        <begin position="94"/>
        <end position="162"/>
    </location>
</feature>
<keyword evidence="4" id="KW-0788">Thiol protease</keyword>
<dbReference type="STRING" id="1123282.SAMN02745823_02629"/>
<evidence type="ECO:0000313" key="9">
    <source>
        <dbReference type="Proteomes" id="UP000183995"/>
    </source>
</evidence>
<dbReference type="InterPro" id="IPR036028">
    <property type="entry name" value="SH3-like_dom_sf"/>
</dbReference>
<evidence type="ECO:0000259" key="6">
    <source>
        <dbReference type="PROSITE" id="PS51781"/>
    </source>
</evidence>
<keyword evidence="9" id="KW-1185">Reference proteome</keyword>
<dbReference type="InterPro" id="IPR038765">
    <property type="entry name" value="Papain-like_cys_pep_sf"/>
</dbReference>
<dbReference type="GO" id="GO:0006508">
    <property type="term" value="P:proteolysis"/>
    <property type="evidence" value="ECO:0007669"/>
    <property type="project" value="UniProtKB-KW"/>
</dbReference>
<feature type="signal peptide" evidence="5">
    <location>
        <begin position="1"/>
        <end position="30"/>
    </location>
</feature>
<dbReference type="SUPFAM" id="SSF54001">
    <property type="entry name" value="Cysteine proteinases"/>
    <property type="match status" value="1"/>
</dbReference>
<accession>A0A1M5YLI7</accession>
<evidence type="ECO:0000256" key="4">
    <source>
        <dbReference type="ARBA" id="ARBA00022807"/>
    </source>
</evidence>
<feature type="domain" description="SH3b" evidence="6">
    <location>
        <begin position="32"/>
        <end position="93"/>
    </location>
</feature>